<evidence type="ECO:0000313" key="3">
    <source>
        <dbReference type="EMBL" id="KIJ33993.1"/>
    </source>
</evidence>
<dbReference type="AlphaFoldDB" id="A0A0C9TUG7"/>
<proteinExistence type="predicted"/>
<keyword evidence="1" id="KW-0677">Repeat</keyword>
<dbReference type="PANTHER" id="PTHR45964:SF5">
    <property type="entry name" value="WSCD FAMILY MEMBER CG9164"/>
    <property type="match status" value="1"/>
</dbReference>
<dbReference type="PROSITE" id="PS51212">
    <property type="entry name" value="WSC"/>
    <property type="match status" value="2"/>
</dbReference>
<organism evidence="3 4">
    <name type="scientific">Sphaerobolus stellatus (strain SS14)</name>
    <dbReference type="NCBI Taxonomy" id="990650"/>
    <lineage>
        <taxon>Eukaryota</taxon>
        <taxon>Fungi</taxon>
        <taxon>Dikarya</taxon>
        <taxon>Basidiomycota</taxon>
        <taxon>Agaricomycotina</taxon>
        <taxon>Agaricomycetes</taxon>
        <taxon>Phallomycetidae</taxon>
        <taxon>Geastrales</taxon>
        <taxon>Sphaerobolaceae</taxon>
        <taxon>Sphaerobolus</taxon>
    </lineage>
</organism>
<feature type="domain" description="WSC" evidence="2">
    <location>
        <begin position="164"/>
        <end position="266"/>
    </location>
</feature>
<name>A0A0C9TUG7_SPHS4</name>
<dbReference type="InterPro" id="IPR051589">
    <property type="entry name" value="Sialate-O-sulfotransferase"/>
</dbReference>
<dbReference type="Pfam" id="PF01822">
    <property type="entry name" value="WSC"/>
    <property type="match status" value="2"/>
</dbReference>
<gene>
    <name evidence="3" type="ORF">M422DRAFT_52204</name>
</gene>
<accession>A0A0C9TUG7</accession>
<feature type="domain" description="WSC" evidence="2">
    <location>
        <begin position="49"/>
        <end position="147"/>
    </location>
</feature>
<dbReference type="Proteomes" id="UP000054279">
    <property type="component" value="Unassembled WGS sequence"/>
</dbReference>
<dbReference type="InterPro" id="IPR002889">
    <property type="entry name" value="WSC_carb-bd"/>
</dbReference>
<evidence type="ECO:0000259" key="2">
    <source>
        <dbReference type="PROSITE" id="PS51212"/>
    </source>
</evidence>
<evidence type="ECO:0000256" key="1">
    <source>
        <dbReference type="ARBA" id="ARBA00022737"/>
    </source>
</evidence>
<protein>
    <recommendedName>
        <fullName evidence="2">WSC domain-containing protein</fullName>
    </recommendedName>
</protein>
<dbReference type="EMBL" id="KN837205">
    <property type="protein sequence ID" value="KIJ33993.1"/>
    <property type="molecule type" value="Genomic_DNA"/>
</dbReference>
<keyword evidence="4" id="KW-1185">Reference proteome</keyword>
<reference evidence="3 4" key="1">
    <citation type="submission" date="2014-06" db="EMBL/GenBank/DDBJ databases">
        <title>Evolutionary Origins and Diversification of the Mycorrhizal Mutualists.</title>
        <authorList>
            <consortium name="DOE Joint Genome Institute"/>
            <consortium name="Mycorrhizal Genomics Consortium"/>
            <person name="Kohler A."/>
            <person name="Kuo A."/>
            <person name="Nagy L.G."/>
            <person name="Floudas D."/>
            <person name="Copeland A."/>
            <person name="Barry K.W."/>
            <person name="Cichocki N."/>
            <person name="Veneault-Fourrey C."/>
            <person name="LaButti K."/>
            <person name="Lindquist E.A."/>
            <person name="Lipzen A."/>
            <person name="Lundell T."/>
            <person name="Morin E."/>
            <person name="Murat C."/>
            <person name="Riley R."/>
            <person name="Ohm R."/>
            <person name="Sun H."/>
            <person name="Tunlid A."/>
            <person name="Henrissat B."/>
            <person name="Grigoriev I.V."/>
            <person name="Hibbett D.S."/>
            <person name="Martin F."/>
        </authorList>
    </citation>
    <scope>NUCLEOTIDE SEQUENCE [LARGE SCALE GENOMIC DNA]</scope>
    <source>
        <strain evidence="3 4">SS14</strain>
    </source>
</reference>
<sequence>MSPLSIAGVKGSIVVSFFVLNCIIGRALAIADTVEARQSTTPTFGPGPGWVQVPGCFQDQSGSRAILGPSFTDASGMSPLSCTQFCDSAGGRILGIAGLEFGQECYCGSVLRPEIGVPINSSNCDIPCPLGTFDCGGRSALTVFQFPGRPGPMIRESTFTFNNVWNYLGCFSDGPNRILQVRLNLDPEASIPPEPEFLDAEQCTSTCENHGFTFAGLEFGQECWCGNAINGIPPQLTDDSCRATSCPADNLEACGAPFVIALYQISA</sequence>
<dbReference type="SMART" id="SM00321">
    <property type="entry name" value="WSC"/>
    <property type="match status" value="2"/>
</dbReference>
<dbReference type="OrthoDB" id="5985073at2759"/>
<dbReference type="PANTHER" id="PTHR45964">
    <property type="entry name" value="WSCD FAMILY MEMBER CG9164"/>
    <property type="match status" value="1"/>
</dbReference>
<evidence type="ECO:0000313" key="4">
    <source>
        <dbReference type="Proteomes" id="UP000054279"/>
    </source>
</evidence>
<dbReference type="HOGENOM" id="CLU_063916_2_2_1"/>